<dbReference type="Pfam" id="PF13620">
    <property type="entry name" value="CarboxypepD_reg"/>
    <property type="match status" value="1"/>
</dbReference>
<accession>A0ABX1W4G0</accession>
<evidence type="ECO:0000313" key="1">
    <source>
        <dbReference type="EMBL" id="NNU33180.1"/>
    </source>
</evidence>
<keyword evidence="2" id="KW-1185">Reference proteome</keyword>
<sequence>MVRVQASSALQHTKLSLIAHSSGELVYTIPVNVDGPITSFWLDKSSFPSGIAQFTLFNADNEPLNERIAFIKNADQMQLAIKTPKAVYKSREHVQLTLDAHDSAGSPIAANFSAAVIDENKVPTDETAESTIFSNLLLSSDIKGYIEKPNYYFSKDSDDVNKALDNLMLIQGYRRFEWQSLLNTVNTKPIYADAELGTTASGRIAVLQGGKLPSTNILLNTVNIKPAFAAEGVSTTISGLVTTLTHKPLPNANVLLISLNARLNKLTTTDDNGRFKFDSLMFADSAKIAIQARDEKHSDKVIIRIDTLPGVNIGPKPIAADASIIKLILKKAEDDGYTVNLTGPNILKQVDIKAAKIKVEETATQGMTKLMDEQSADKILTMTEPENYPTLEHFLQGRMGSISVGMDPITGYKRLMSSGEI</sequence>
<evidence type="ECO:0000313" key="2">
    <source>
        <dbReference type="Proteomes" id="UP000566071"/>
    </source>
</evidence>
<protein>
    <submittedName>
        <fullName evidence="1">Carboxypeptidase regulatory-like domain-containing protein</fullName>
    </submittedName>
</protein>
<proteinExistence type="predicted"/>
<dbReference type="InterPro" id="IPR008969">
    <property type="entry name" value="CarboxyPept-like_regulatory"/>
</dbReference>
<reference evidence="1 2" key="1">
    <citation type="submission" date="2020-05" db="EMBL/GenBank/DDBJ databases">
        <authorList>
            <person name="Khan S.A."/>
            <person name="Jeon C.O."/>
            <person name="Chun B.H."/>
        </authorList>
    </citation>
    <scope>NUCLEOTIDE SEQUENCE [LARGE SCALE GENOMIC DNA]</scope>
    <source>
        <strain evidence="1 2">S1162</strain>
    </source>
</reference>
<organism evidence="1 2">
    <name type="scientific">Mucilaginibacter humi</name>
    <dbReference type="NCBI Taxonomy" id="2732510"/>
    <lineage>
        <taxon>Bacteria</taxon>
        <taxon>Pseudomonadati</taxon>
        <taxon>Bacteroidota</taxon>
        <taxon>Sphingobacteriia</taxon>
        <taxon>Sphingobacteriales</taxon>
        <taxon>Sphingobacteriaceae</taxon>
        <taxon>Mucilaginibacter</taxon>
    </lineage>
</organism>
<dbReference type="SUPFAM" id="SSF49464">
    <property type="entry name" value="Carboxypeptidase regulatory domain-like"/>
    <property type="match status" value="1"/>
</dbReference>
<comment type="caution">
    <text evidence="1">The sequence shown here is derived from an EMBL/GenBank/DDBJ whole genome shotgun (WGS) entry which is preliminary data.</text>
</comment>
<gene>
    <name evidence="1" type="ORF">HK413_01515</name>
</gene>
<name>A0ABX1W4G0_9SPHI</name>
<dbReference type="Proteomes" id="UP000566071">
    <property type="component" value="Unassembled WGS sequence"/>
</dbReference>
<dbReference type="EMBL" id="JABFCR010000004">
    <property type="protein sequence ID" value="NNU33180.1"/>
    <property type="molecule type" value="Genomic_DNA"/>
</dbReference>